<feature type="region of interest" description="Disordered" evidence="1">
    <location>
        <begin position="30"/>
        <end position="60"/>
    </location>
</feature>
<accession>A0A409VMJ6</accession>
<dbReference type="AlphaFoldDB" id="A0A409VMJ6"/>
<dbReference type="EMBL" id="NHTK01006024">
    <property type="protein sequence ID" value="PPQ67467.1"/>
    <property type="molecule type" value="Genomic_DNA"/>
</dbReference>
<dbReference type="OrthoDB" id="3258136at2759"/>
<reference evidence="2 3" key="1">
    <citation type="journal article" date="2018" name="Evol. Lett.">
        <title>Horizontal gene cluster transfer increased hallucinogenic mushroom diversity.</title>
        <authorList>
            <person name="Reynolds H.T."/>
            <person name="Vijayakumar V."/>
            <person name="Gluck-Thaler E."/>
            <person name="Korotkin H.B."/>
            <person name="Matheny P.B."/>
            <person name="Slot J.C."/>
        </authorList>
    </citation>
    <scope>NUCLEOTIDE SEQUENCE [LARGE SCALE GENOMIC DNA]</scope>
    <source>
        <strain evidence="2 3">2629</strain>
    </source>
</reference>
<dbReference type="STRING" id="181874.A0A409VMJ6"/>
<evidence type="ECO:0000313" key="2">
    <source>
        <dbReference type="EMBL" id="PPQ67467.1"/>
    </source>
</evidence>
<evidence type="ECO:0000313" key="3">
    <source>
        <dbReference type="Proteomes" id="UP000284842"/>
    </source>
</evidence>
<dbReference type="Proteomes" id="UP000284842">
    <property type="component" value="Unassembled WGS sequence"/>
</dbReference>
<organism evidence="2 3">
    <name type="scientific">Panaeolus cyanescens</name>
    <dbReference type="NCBI Taxonomy" id="181874"/>
    <lineage>
        <taxon>Eukaryota</taxon>
        <taxon>Fungi</taxon>
        <taxon>Dikarya</taxon>
        <taxon>Basidiomycota</taxon>
        <taxon>Agaricomycotina</taxon>
        <taxon>Agaricomycetes</taxon>
        <taxon>Agaricomycetidae</taxon>
        <taxon>Agaricales</taxon>
        <taxon>Agaricineae</taxon>
        <taxon>Galeropsidaceae</taxon>
        <taxon>Panaeolus</taxon>
    </lineage>
</organism>
<dbReference type="InParanoid" id="A0A409VMJ6"/>
<gene>
    <name evidence="2" type="ORF">CVT24_011524</name>
</gene>
<feature type="compositionally biased region" description="Low complexity" evidence="1">
    <location>
        <begin position="179"/>
        <end position="192"/>
    </location>
</feature>
<protein>
    <submittedName>
        <fullName evidence="2">Uncharacterized protein</fullName>
    </submittedName>
</protein>
<keyword evidence="3" id="KW-1185">Reference proteome</keyword>
<name>A0A409VMJ6_9AGAR</name>
<feature type="compositionally biased region" description="Low complexity" evidence="1">
    <location>
        <begin position="40"/>
        <end position="56"/>
    </location>
</feature>
<proteinExistence type="predicted"/>
<sequence>MLLKFTAPDMLNSALVDVATGSRAYDITTVFSSPEPPCPKSESSSHPEPSSSSGPKKISDKPAVEIASNTIYRKTTVRDSDGKVVAQMDWTGRRPSITIRDEKIGGLTELFGSNTVPFMPKVMIIPTRFDTEFIWTATADSLTLFDYDSETVKGAFHQNVVRMPAPLKGLKSKPSRTKLSSSGLSSSSSLSSSLSSVNLSEPCLKQNPHSTFIPTHITGVGSNYLEFDSHPLADDVEIIISFLMMEIVRRGRFNLSPYTFEKPKTWQFKEVRQNLLRNLRRNTV</sequence>
<feature type="region of interest" description="Disordered" evidence="1">
    <location>
        <begin position="167"/>
        <end position="192"/>
    </location>
</feature>
<comment type="caution">
    <text evidence="2">The sequence shown here is derived from an EMBL/GenBank/DDBJ whole genome shotgun (WGS) entry which is preliminary data.</text>
</comment>
<evidence type="ECO:0000256" key="1">
    <source>
        <dbReference type="SAM" id="MobiDB-lite"/>
    </source>
</evidence>